<reference evidence="10 11" key="1">
    <citation type="submission" date="2017-02" db="EMBL/GenBank/DDBJ databases">
        <authorList>
            <person name="Peterson S.W."/>
        </authorList>
    </citation>
    <scope>NUCLEOTIDE SEQUENCE [LARGE SCALE GENOMIC DNA]</scope>
    <source>
        <strain evidence="10 11">M1</strain>
    </source>
</reference>
<dbReference type="Gene3D" id="3.60.9.10">
    <property type="entry name" value="Aldehyde ferredoxin oxidoreductase, N-terminal domain"/>
    <property type="match status" value="1"/>
</dbReference>
<keyword evidence="6" id="KW-0408">Iron</keyword>
<dbReference type="InterPro" id="IPR013984">
    <property type="entry name" value="Ald_Fedxn_OxRdtase_dom2"/>
</dbReference>
<feature type="domain" description="Aldehyde ferredoxin oxidoreductase N-terminal" evidence="9">
    <location>
        <begin position="6"/>
        <end position="206"/>
    </location>
</feature>
<sequence length="580" mass="64846">MFYKNYIKILYIDLLNKKVTVKKRDDLHDYLGGVGVASKLLEENIKPNLHPLNENQPIVFAVGCASSIFPAITKTVAMFYSPLTMELGESYAGGRMAMSLVFAGYDAVVITGKSKRPIYLTIESDNIKFNDARALWGLTTAETGRIIRERESGEGKRSICRIGPAGENLSSFANVCVDTYRHFGRLGLGAVFGSKNLKAIVTISNKSFEIKNPSKYLGAYQKIFRKLTSTDIMQKYHDLGTSANVLSMNEIKALPTKNLNKNKFENAKNISGEKFAIKNLVRKMACPGCPVGCIHIGQFRRAFDKGYEYEAVSVAYDYELIFALGSYLEIATTEDVLSLIEVVEEMGLDAISTGVVLGWATEAYEKALISDKNTIIPIEYGNIKNYIKAIKYMAINKNEFYKVLSKGSAKAAEKYGGLDFAVQFAGNETPGYHTGYGSVLGHTVGARHSHLCNGGYSLDQSMKEFNKEKLIEGIFNEERERCLLNSLIICLFARKVYDRKTILLALNSIGYNFTDADLTSISDKIYKTKLRIKKMLGFDLKNVILPKRIFETPSAKGHIDENIAYELIDMYNKKIENYMN</sequence>
<dbReference type="GO" id="GO:0016625">
    <property type="term" value="F:oxidoreductase activity, acting on the aldehyde or oxo group of donors, iron-sulfur protein as acceptor"/>
    <property type="evidence" value="ECO:0007669"/>
    <property type="project" value="InterPro"/>
</dbReference>
<proteinExistence type="inferred from homology"/>
<evidence type="ECO:0000256" key="4">
    <source>
        <dbReference type="ARBA" id="ARBA00022723"/>
    </source>
</evidence>
<dbReference type="Pfam" id="PF02730">
    <property type="entry name" value="AFOR_N"/>
    <property type="match status" value="1"/>
</dbReference>
<keyword evidence="5" id="KW-0560">Oxidoreductase</keyword>
<dbReference type="SUPFAM" id="SSF48310">
    <property type="entry name" value="Aldehyde ferredoxin oxidoreductase, C-terminal domains"/>
    <property type="match status" value="1"/>
</dbReference>
<dbReference type="AlphaFoldDB" id="A0A1T5J728"/>
<evidence type="ECO:0000256" key="5">
    <source>
        <dbReference type="ARBA" id="ARBA00023002"/>
    </source>
</evidence>
<keyword evidence="7" id="KW-0411">Iron-sulfur</keyword>
<comment type="cofactor">
    <cofactor evidence="8">
        <name>tungstopterin</name>
        <dbReference type="ChEBI" id="CHEBI:30402"/>
    </cofactor>
</comment>
<evidence type="ECO:0000259" key="9">
    <source>
        <dbReference type="SMART" id="SM00790"/>
    </source>
</evidence>
<dbReference type="STRING" id="36842.SAMN02194393_00970"/>
<name>A0A1T5J728_9FIRM</name>
<dbReference type="Pfam" id="PF01314">
    <property type="entry name" value="AFOR_C"/>
    <property type="match status" value="1"/>
</dbReference>
<dbReference type="InterPro" id="IPR001203">
    <property type="entry name" value="OxRdtase_Ald_Fedxn_C"/>
</dbReference>
<evidence type="ECO:0000313" key="10">
    <source>
        <dbReference type="EMBL" id="SKC47199.1"/>
    </source>
</evidence>
<keyword evidence="3" id="KW-0004">4Fe-4S</keyword>
<protein>
    <submittedName>
        <fullName evidence="10">Aldehyde:ferredoxin oxidoreductase</fullName>
    </submittedName>
</protein>
<keyword evidence="11" id="KW-1185">Reference proteome</keyword>
<evidence type="ECO:0000313" key="11">
    <source>
        <dbReference type="Proteomes" id="UP000190285"/>
    </source>
</evidence>
<dbReference type="SMART" id="SM00790">
    <property type="entry name" value="AFOR_N"/>
    <property type="match status" value="1"/>
</dbReference>
<dbReference type="GO" id="GO:0046872">
    <property type="term" value="F:metal ion binding"/>
    <property type="evidence" value="ECO:0007669"/>
    <property type="project" value="UniProtKB-KW"/>
</dbReference>
<dbReference type="Proteomes" id="UP000190285">
    <property type="component" value="Unassembled WGS sequence"/>
</dbReference>
<dbReference type="Gene3D" id="1.10.569.10">
    <property type="entry name" value="Aldehyde Ferredoxin Oxidoreductase Protein, subunit A, domain 2"/>
    <property type="match status" value="1"/>
</dbReference>
<dbReference type="PANTHER" id="PTHR30038:SF8">
    <property type="entry name" value="ALDEHYDE FERREDOXIN OXIDOREDUCTASE"/>
    <property type="match status" value="1"/>
</dbReference>
<dbReference type="RefSeq" id="WP_079489776.1">
    <property type="nucleotide sequence ID" value="NZ_FUZT01000002.1"/>
</dbReference>
<accession>A0A1T5J728</accession>
<gene>
    <name evidence="10" type="ORF">SAMN02194393_00970</name>
</gene>
<evidence type="ECO:0000256" key="8">
    <source>
        <dbReference type="ARBA" id="ARBA00049934"/>
    </source>
</evidence>
<dbReference type="GO" id="GO:0009055">
    <property type="term" value="F:electron transfer activity"/>
    <property type="evidence" value="ECO:0007669"/>
    <property type="project" value="InterPro"/>
</dbReference>
<dbReference type="GO" id="GO:0051539">
    <property type="term" value="F:4 iron, 4 sulfur cluster binding"/>
    <property type="evidence" value="ECO:0007669"/>
    <property type="project" value="UniProtKB-KW"/>
</dbReference>
<dbReference type="InterPro" id="IPR036021">
    <property type="entry name" value="Tungsten_al_ferr_oxy-like_C"/>
</dbReference>
<comment type="cofactor">
    <cofactor evidence="1">
        <name>[4Fe-4S] cluster</name>
        <dbReference type="ChEBI" id="CHEBI:49883"/>
    </cofactor>
</comment>
<dbReference type="EMBL" id="FUZT01000002">
    <property type="protein sequence ID" value="SKC47199.1"/>
    <property type="molecule type" value="Genomic_DNA"/>
</dbReference>
<organism evidence="10 11">
    <name type="scientific">Maledivibacter halophilus</name>
    <dbReference type="NCBI Taxonomy" id="36842"/>
    <lineage>
        <taxon>Bacteria</taxon>
        <taxon>Bacillati</taxon>
        <taxon>Bacillota</taxon>
        <taxon>Clostridia</taxon>
        <taxon>Peptostreptococcales</taxon>
        <taxon>Caminicellaceae</taxon>
        <taxon>Maledivibacter</taxon>
    </lineage>
</organism>
<dbReference type="InterPro" id="IPR051919">
    <property type="entry name" value="W-dependent_AOR"/>
</dbReference>
<dbReference type="InterPro" id="IPR036503">
    <property type="entry name" value="Ald_Fedxn_OxRdtase_N_sf"/>
</dbReference>
<dbReference type="PANTHER" id="PTHR30038">
    <property type="entry name" value="ALDEHYDE FERREDOXIN OXIDOREDUCTASE"/>
    <property type="match status" value="1"/>
</dbReference>
<evidence type="ECO:0000256" key="6">
    <source>
        <dbReference type="ARBA" id="ARBA00023004"/>
    </source>
</evidence>
<dbReference type="OrthoDB" id="9763894at2"/>
<evidence type="ECO:0000256" key="7">
    <source>
        <dbReference type="ARBA" id="ARBA00023014"/>
    </source>
</evidence>
<evidence type="ECO:0000256" key="3">
    <source>
        <dbReference type="ARBA" id="ARBA00022485"/>
    </source>
</evidence>
<dbReference type="SUPFAM" id="SSF56228">
    <property type="entry name" value="Aldehyde ferredoxin oxidoreductase, N-terminal domain"/>
    <property type="match status" value="1"/>
</dbReference>
<dbReference type="InterPro" id="IPR013983">
    <property type="entry name" value="Ald_Fedxn_OxRdtase_N"/>
</dbReference>
<dbReference type="Gene3D" id="1.10.599.10">
    <property type="entry name" value="Aldehyde Ferredoxin Oxidoreductase Protein, subunit A, domain 3"/>
    <property type="match status" value="1"/>
</dbReference>
<keyword evidence="4" id="KW-0479">Metal-binding</keyword>
<evidence type="ECO:0000256" key="2">
    <source>
        <dbReference type="ARBA" id="ARBA00011032"/>
    </source>
</evidence>
<evidence type="ECO:0000256" key="1">
    <source>
        <dbReference type="ARBA" id="ARBA00001966"/>
    </source>
</evidence>
<comment type="similarity">
    <text evidence="2">Belongs to the AOR/FOR family.</text>
</comment>
<dbReference type="InterPro" id="IPR013985">
    <property type="entry name" value="Ald_Fedxn_OxRdtase_dom3"/>
</dbReference>